<sequence>MTKVKLNLEGFRQVRRAAAPAVTAQAESIATRANGMVSTKGASYQALPAVSTPEGCVALATTGHGTAASVKAMVDNARHNTLAKAVG</sequence>
<dbReference type="AlphaFoldDB" id="A0A7Y0HVX4"/>
<keyword evidence="2" id="KW-1185">Reference proteome</keyword>
<name>A0A7Y0HVX4_9BIFI</name>
<evidence type="ECO:0000313" key="1">
    <source>
        <dbReference type="EMBL" id="NMM96289.1"/>
    </source>
</evidence>
<organism evidence="1 2">
    <name type="scientific">Bifidobacterium erythrocebi</name>
    <dbReference type="NCBI Taxonomy" id="2675325"/>
    <lineage>
        <taxon>Bacteria</taxon>
        <taxon>Bacillati</taxon>
        <taxon>Actinomycetota</taxon>
        <taxon>Actinomycetes</taxon>
        <taxon>Bifidobacteriales</taxon>
        <taxon>Bifidobacteriaceae</taxon>
        <taxon>Bifidobacterium</taxon>
    </lineage>
</organism>
<protein>
    <submittedName>
        <fullName evidence="1">Uncharacterized protein</fullName>
    </submittedName>
</protein>
<comment type="caution">
    <text evidence="1">The sequence shown here is derived from an EMBL/GenBank/DDBJ whole genome shotgun (WGS) entry which is preliminary data.</text>
</comment>
<reference evidence="1 2" key="1">
    <citation type="submission" date="2020-02" db="EMBL/GenBank/DDBJ databases">
        <title>Characterization of phylogenetic diversity of novel bifidobacterial species isolated in Czech ZOOs.</title>
        <authorList>
            <person name="Lugli G.A."/>
            <person name="Vera N.B."/>
            <person name="Ventura M."/>
        </authorList>
    </citation>
    <scope>NUCLEOTIDE SEQUENCE [LARGE SCALE GENOMIC DNA]</scope>
    <source>
        <strain evidence="1 2">DSM 109960</strain>
    </source>
</reference>
<dbReference type="EMBL" id="JAAIIF010000008">
    <property type="protein sequence ID" value="NMM96289.1"/>
    <property type="molecule type" value="Genomic_DNA"/>
</dbReference>
<proteinExistence type="predicted"/>
<gene>
    <name evidence="1" type="ORF">G1C98_1025</name>
</gene>
<evidence type="ECO:0000313" key="2">
    <source>
        <dbReference type="Proteomes" id="UP000529710"/>
    </source>
</evidence>
<dbReference type="Proteomes" id="UP000529710">
    <property type="component" value="Unassembled WGS sequence"/>
</dbReference>
<dbReference type="RefSeq" id="WP_169079918.1">
    <property type="nucleotide sequence ID" value="NZ_JAAIIF010000008.1"/>
</dbReference>
<accession>A0A7Y0HVX4</accession>